<keyword evidence="2" id="KW-0812">Transmembrane</keyword>
<protein>
    <submittedName>
        <fullName evidence="3">Uncharacterized protein</fullName>
    </submittedName>
</protein>
<gene>
    <name evidence="3" type="ORF">FHS88_001749</name>
</gene>
<keyword evidence="2" id="KW-1133">Transmembrane helix</keyword>
<dbReference type="EMBL" id="JACIJE010000004">
    <property type="protein sequence ID" value="MBB5689624.1"/>
    <property type="molecule type" value="Genomic_DNA"/>
</dbReference>
<proteinExistence type="predicted"/>
<organism evidence="3 4">
    <name type="scientific">Neoroseomonas alkaliterrae</name>
    <dbReference type="NCBI Taxonomy" id="1452450"/>
    <lineage>
        <taxon>Bacteria</taxon>
        <taxon>Pseudomonadati</taxon>
        <taxon>Pseudomonadota</taxon>
        <taxon>Alphaproteobacteria</taxon>
        <taxon>Acetobacterales</taxon>
        <taxon>Acetobacteraceae</taxon>
        <taxon>Neoroseomonas</taxon>
    </lineage>
</organism>
<evidence type="ECO:0000256" key="2">
    <source>
        <dbReference type="SAM" id="Phobius"/>
    </source>
</evidence>
<evidence type="ECO:0000313" key="3">
    <source>
        <dbReference type="EMBL" id="MBB5689624.1"/>
    </source>
</evidence>
<name>A0A840Y6U8_9PROT</name>
<feature type="region of interest" description="Disordered" evidence="1">
    <location>
        <begin position="1"/>
        <end position="24"/>
    </location>
</feature>
<dbReference type="AlphaFoldDB" id="A0A840Y6U8"/>
<comment type="caution">
    <text evidence="3">The sequence shown here is derived from an EMBL/GenBank/DDBJ whole genome shotgun (WGS) entry which is preliminary data.</text>
</comment>
<dbReference type="RefSeq" id="WP_184483623.1">
    <property type="nucleotide sequence ID" value="NZ_JAAEDJ010000263.1"/>
</dbReference>
<evidence type="ECO:0000256" key="1">
    <source>
        <dbReference type="SAM" id="MobiDB-lite"/>
    </source>
</evidence>
<accession>A0A840Y6U8</accession>
<feature type="transmembrane region" description="Helical" evidence="2">
    <location>
        <begin position="59"/>
        <end position="81"/>
    </location>
</feature>
<reference evidence="3 4" key="1">
    <citation type="submission" date="2020-08" db="EMBL/GenBank/DDBJ databases">
        <title>Genomic Encyclopedia of Type Strains, Phase IV (KMG-IV): sequencing the most valuable type-strain genomes for metagenomic binning, comparative biology and taxonomic classification.</title>
        <authorList>
            <person name="Goeker M."/>
        </authorList>
    </citation>
    <scope>NUCLEOTIDE SEQUENCE [LARGE SCALE GENOMIC DNA]</scope>
    <source>
        <strain evidence="3 4">DSM 25895</strain>
    </source>
</reference>
<keyword evidence="2" id="KW-0472">Membrane</keyword>
<keyword evidence="4" id="KW-1185">Reference proteome</keyword>
<dbReference type="Proteomes" id="UP000562254">
    <property type="component" value="Unassembled WGS sequence"/>
</dbReference>
<sequence length="102" mass="10693">MDTDRRPPVLDMTPEGEFRDPGPPRPAGLLDRVLARLGGIAVLVAAAAGGLVLAGVALLAIGILLPVMILAGAIGAGSIWWRMRRARQQGGPQAVRVVVIRR</sequence>
<feature type="transmembrane region" description="Helical" evidence="2">
    <location>
        <begin position="33"/>
        <end position="53"/>
    </location>
</feature>
<evidence type="ECO:0000313" key="4">
    <source>
        <dbReference type="Proteomes" id="UP000562254"/>
    </source>
</evidence>